<name>A0A565BQT5_9BRAS</name>
<feature type="compositionally biased region" description="Acidic residues" evidence="1">
    <location>
        <begin position="208"/>
        <end position="221"/>
    </location>
</feature>
<dbReference type="Proteomes" id="UP000489600">
    <property type="component" value="Unassembled WGS sequence"/>
</dbReference>
<reference evidence="2" key="1">
    <citation type="submission" date="2019-07" db="EMBL/GenBank/DDBJ databases">
        <authorList>
            <person name="Dittberner H."/>
        </authorList>
    </citation>
    <scope>NUCLEOTIDE SEQUENCE [LARGE SCALE GENOMIC DNA]</scope>
</reference>
<accession>A0A565BQT5</accession>
<sequence>MGQGLFLLVRLVYSLTIRWQVGLPPPSPHFDDAAMELFAQCFPINLSGNADHKGPAGLNVNDHADSSLNVVHADEEKEPAGNVVENNDEEKELAGNVVENNPLDVDNEGNVAEIDTGFLDEFLLPNDMFGDDFEDDEADIAFSFIPELATVGEDVTDDDDSEEEDNGPGEEVGEDDAEEEDEDEMVLEAAAGPGRLLESIETQPSSSSEDEDMEEEDTDEDFEKKPCSGFQQKKRVDSKLVKTSSGVIVTSFAQESEVQKDSSSIWEMNISDITISRRTKLPSSEEGDGDY</sequence>
<comment type="caution">
    <text evidence="2">The sequence shown here is derived from an EMBL/GenBank/DDBJ whole genome shotgun (WGS) entry which is preliminary data.</text>
</comment>
<feature type="region of interest" description="Disordered" evidence="1">
    <location>
        <begin position="149"/>
        <end position="236"/>
    </location>
</feature>
<protein>
    <submittedName>
        <fullName evidence="2">Uncharacterized protein</fullName>
    </submittedName>
</protein>
<evidence type="ECO:0000313" key="3">
    <source>
        <dbReference type="Proteomes" id="UP000489600"/>
    </source>
</evidence>
<evidence type="ECO:0000256" key="1">
    <source>
        <dbReference type="SAM" id="MobiDB-lite"/>
    </source>
</evidence>
<feature type="compositionally biased region" description="Acidic residues" evidence="1">
    <location>
        <begin position="154"/>
        <end position="186"/>
    </location>
</feature>
<gene>
    <name evidence="2" type="ORF">ANE_LOCUS14172</name>
</gene>
<organism evidence="2 3">
    <name type="scientific">Arabis nemorensis</name>
    <dbReference type="NCBI Taxonomy" id="586526"/>
    <lineage>
        <taxon>Eukaryota</taxon>
        <taxon>Viridiplantae</taxon>
        <taxon>Streptophyta</taxon>
        <taxon>Embryophyta</taxon>
        <taxon>Tracheophyta</taxon>
        <taxon>Spermatophyta</taxon>
        <taxon>Magnoliopsida</taxon>
        <taxon>eudicotyledons</taxon>
        <taxon>Gunneridae</taxon>
        <taxon>Pentapetalae</taxon>
        <taxon>rosids</taxon>
        <taxon>malvids</taxon>
        <taxon>Brassicales</taxon>
        <taxon>Brassicaceae</taxon>
        <taxon>Arabideae</taxon>
        <taxon>Arabis</taxon>
    </lineage>
</organism>
<keyword evidence="3" id="KW-1185">Reference proteome</keyword>
<evidence type="ECO:0000313" key="2">
    <source>
        <dbReference type="EMBL" id="VVB03728.1"/>
    </source>
</evidence>
<dbReference type="AlphaFoldDB" id="A0A565BQT5"/>
<dbReference type="EMBL" id="CABITT030000005">
    <property type="protein sequence ID" value="VVB03728.1"/>
    <property type="molecule type" value="Genomic_DNA"/>
</dbReference>
<proteinExistence type="predicted"/>